<comment type="caution">
    <text evidence="1">The sequence shown here is derived from an EMBL/GenBank/DDBJ whole genome shotgun (WGS) entry which is preliminary data.</text>
</comment>
<name>A0A9W7DPG6_AMBMO</name>
<protein>
    <submittedName>
        <fullName evidence="1">Unnamed protein product</fullName>
    </submittedName>
</protein>
<evidence type="ECO:0000313" key="2">
    <source>
        <dbReference type="Proteomes" id="UP001165063"/>
    </source>
</evidence>
<dbReference type="EMBL" id="BSXU01007752">
    <property type="protein sequence ID" value="GMG56517.1"/>
    <property type="molecule type" value="Genomic_DNA"/>
</dbReference>
<keyword evidence="2" id="KW-1185">Reference proteome</keyword>
<dbReference type="Proteomes" id="UP001165063">
    <property type="component" value="Unassembled WGS sequence"/>
</dbReference>
<dbReference type="AlphaFoldDB" id="A0A9W7DPG6"/>
<evidence type="ECO:0000313" key="1">
    <source>
        <dbReference type="EMBL" id="GMG56517.1"/>
    </source>
</evidence>
<sequence length="405" mass="45499">MVQSDSEPMNSAKVAVSSKSSLPSEFGQESKSLDDLGILITQIFDLLHENSSTKSLNLQADDVILKVFPNVEKDSTNWFNSAYVGLAKNGDSIAWLARLGLAKLLENYFELKGKLMSSDSSNIQLTMGSALGDGSRKRRRLNHGLNIRYAISDNLSLCNSLTEFVMMSTEVGGTPNVNVMITCLQLFTLRMSESCSTLHLKSSQSNLDFLLRDCNGVLNHFLKLFDLQDNNFNIWVLTCLYLILSVTSDVESPDHEINIRVKNINRLIKYSLEFLRIQNLSKAASLVLCAILQAHLRSKISLLEIDSSILQQYETVIDISEINGPALLCKESVIFWSNTFDLCKIFKFKNVKLQAALPSDLPQLFSSKVINWLLSKFNQLEGLETTSDIESVCMMISWLSERRRI</sequence>
<gene>
    <name evidence="1" type="ORF">Amon01_000858400</name>
</gene>
<reference evidence="1" key="1">
    <citation type="submission" date="2023-04" db="EMBL/GenBank/DDBJ databases">
        <title>Ambrosiozyma monospora NBRC 1965.</title>
        <authorList>
            <person name="Ichikawa N."/>
            <person name="Sato H."/>
            <person name="Tonouchi N."/>
        </authorList>
    </citation>
    <scope>NUCLEOTIDE SEQUENCE</scope>
    <source>
        <strain evidence="1">NBRC 1965</strain>
    </source>
</reference>
<proteinExistence type="predicted"/>
<organism evidence="1 2">
    <name type="scientific">Ambrosiozyma monospora</name>
    <name type="common">Yeast</name>
    <name type="synonym">Endomycopsis monosporus</name>
    <dbReference type="NCBI Taxonomy" id="43982"/>
    <lineage>
        <taxon>Eukaryota</taxon>
        <taxon>Fungi</taxon>
        <taxon>Dikarya</taxon>
        <taxon>Ascomycota</taxon>
        <taxon>Saccharomycotina</taxon>
        <taxon>Pichiomycetes</taxon>
        <taxon>Pichiales</taxon>
        <taxon>Pichiaceae</taxon>
        <taxon>Ambrosiozyma</taxon>
    </lineage>
</organism>
<accession>A0A9W7DPG6</accession>